<evidence type="ECO:0000313" key="2">
    <source>
        <dbReference type="EMBL" id="MFC6261824.1"/>
    </source>
</evidence>
<keyword evidence="3" id="KW-1185">Reference proteome</keyword>
<proteinExistence type="predicted"/>
<dbReference type="Proteomes" id="UP001596283">
    <property type="component" value="Unassembled WGS sequence"/>
</dbReference>
<evidence type="ECO:0000313" key="3">
    <source>
        <dbReference type="Proteomes" id="UP001596283"/>
    </source>
</evidence>
<dbReference type="RefSeq" id="WP_125688619.1">
    <property type="nucleotide sequence ID" value="NZ_JBHSSI010000079.1"/>
</dbReference>
<protein>
    <recommendedName>
        <fullName evidence="4">Surface layer protein A domain-containing protein</fullName>
    </recommendedName>
</protein>
<evidence type="ECO:0000256" key="1">
    <source>
        <dbReference type="SAM" id="SignalP"/>
    </source>
</evidence>
<accession>A0ABW1TJL5</accession>
<feature type="chain" id="PRO_5045967929" description="Surface layer protein A domain-containing protein" evidence="1">
    <location>
        <begin position="28"/>
        <end position="115"/>
    </location>
</feature>
<keyword evidence="1" id="KW-0732">Signal</keyword>
<gene>
    <name evidence="2" type="ORF">ACFP1C_12855</name>
</gene>
<dbReference type="EMBL" id="JBHSSI010000079">
    <property type="protein sequence ID" value="MFC6261824.1"/>
    <property type="molecule type" value="Genomic_DNA"/>
</dbReference>
<name>A0ABW1TJL5_9LACO</name>
<comment type="caution">
    <text evidence="2">The sequence shown here is derived from an EMBL/GenBank/DDBJ whole genome shotgun (WGS) entry which is preliminary data.</text>
</comment>
<sequence>MKIRLKWWLTALVGLAAVSTGGQVANAANTHNAYLAGNVRYVRTKRAMFVGISKKVNGQYRAIKVKKGTLLYVETTLVDNSGVKAAFSYGVVNYKRAKMLKYNDKTMIPFTNSKL</sequence>
<evidence type="ECO:0008006" key="4">
    <source>
        <dbReference type="Google" id="ProtNLM"/>
    </source>
</evidence>
<reference evidence="3" key="1">
    <citation type="journal article" date="2019" name="Int. J. Syst. Evol. Microbiol.">
        <title>The Global Catalogue of Microorganisms (GCM) 10K type strain sequencing project: providing services to taxonomists for standard genome sequencing and annotation.</title>
        <authorList>
            <consortium name="The Broad Institute Genomics Platform"/>
            <consortium name="The Broad Institute Genome Sequencing Center for Infectious Disease"/>
            <person name="Wu L."/>
            <person name="Ma J."/>
        </authorList>
    </citation>
    <scope>NUCLEOTIDE SEQUENCE [LARGE SCALE GENOMIC DNA]</scope>
    <source>
        <strain evidence="3">CCM 8908</strain>
    </source>
</reference>
<feature type="signal peptide" evidence="1">
    <location>
        <begin position="1"/>
        <end position="27"/>
    </location>
</feature>
<organism evidence="2 3">
    <name type="scientific">Levilactobacillus fujinensis</name>
    <dbReference type="NCBI Taxonomy" id="2486024"/>
    <lineage>
        <taxon>Bacteria</taxon>
        <taxon>Bacillati</taxon>
        <taxon>Bacillota</taxon>
        <taxon>Bacilli</taxon>
        <taxon>Lactobacillales</taxon>
        <taxon>Lactobacillaceae</taxon>
        <taxon>Levilactobacillus</taxon>
    </lineage>
</organism>